<reference evidence="5" key="1">
    <citation type="submission" date="2025-08" db="UniProtKB">
        <authorList>
            <consortium name="Ensembl"/>
        </authorList>
    </citation>
    <scope>IDENTIFICATION</scope>
</reference>
<dbReference type="InterPro" id="IPR051102">
    <property type="entry name" value="IgSF_V-set/TM_domain"/>
</dbReference>
<evidence type="ECO:0000256" key="3">
    <source>
        <dbReference type="ARBA" id="ARBA00023319"/>
    </source>
</evidence>
<sequence>MTSRHRAGRTWRWPAPSEAPDCPPTRWRFSGGTSGTTENGPTSRRGAPIRCCRRMRCQRTPPKSVCTEAHDGPHRMFTSQFQPAGQRKMKPGNYTKDSLLTNPLVVKVAGSNISHKLRLSSVKPTDEGTYECRVIDFSDSKLRHHRVRAYLQVERPEGNAAPPVHQGATSQEEALQSDHHKHQPAHHKPGRELRKRSADDSTTDCTESCAL</sequence>
<dbReference type="CDD" id="cd00096">
    <property type="entry name" value="Ig"/>
    <property type="match status" value="1"/>
</dbReference>
<dbReference type="Gene3D" id="2.60.40.10">
    <property type="entry name" value="Immunoglobulins"/>
    <property type="match status" value="1"/>
</dbReference>
<keyword evidence="2" id="KW-1015">Disulfide bond</keyword>
<dbReference type="PANTHER" id="PTHR12207:SF31">
    <property type="entry name" value="V-SET AND TRANSMEMBRANE DOMAIN-CONTAINING PROTEIN 2-LIKE PROTEIN"/>
    <property type="match status" value="1"/>
</dbReference>
<feature type="region of interest" description="Disordered" evidence="4">
    <location>
        <begin position="1"/>
        <end position="47"/>
    </location>
</feature>
<evidence type="ECO:0000256" key="4">
    <source>
        <dbReference type="SAM" id="MobiDB-lite"/>
    </source>
</evidence>
<keyword evidence="3" id="KW-0393">Immunoglobulin domain</keyword>
<dbReference type="Proteomes" id="UP001108240">
    <property type="component" value="Unplaced"/>
</dbReference>
<feature type="compositionally biased region" description="Basic residues" evidence="4">
    <location>
        <begin position="179"/>
        <end position="189"/>
    </location>
</feature>
<name>A0A9J8AX52_CYPCA</name>
<evidence type="ECO:0000256" key="2">
    <source>
        <dbReference type="ARBA" id="ARBA00023157"/>
    </source>
</evidence>
<accession>A0A9J8AX52</accession>
<dbReference type="SUPFAM" id="SSF48726">
    <property type="entry name" value="Immunoglobulin"/>
    <property type="match status" value="1"/>
</dbReference>
<proteinExistence type="predicted"/>
<dbReference type="PANTHER" id="PTHR12207">
    <property type="entry name" value="V-SET AND TRANSMEMBRANE DOMAIN-CONTAINING PROTEIN"/>
    <property type="match status" value="1"/>
</dbReference>
<dbReference type="GeneTree" id="ENSGT00940000159381"/>
<feature type="compositionally biased region" description="Basic and acidic residues" evidence="4">
    <location>
        <begin position="190"/>
        <end position="199"/>
    </location>
</feature>
<dbReference type="GO" id="GO:0016020">
    <property type="term" value="C:membrane"/>
    <property type="evidence" value="ECO:0007669"/>
    <property type="project" value="TreeGrafter"/>
</dbReference>
<keyword evidence="1" id="KW-0732">Signal</keyword>
<dbReference type="InterPro" id="IPR036179">
    <property type="entry name" value="Ig-like_dom_sf"/>
</dbReference>
<evidence type="ECO:0000313" key="6">
    <source>
        <dbReference type="Proteomes" id="UP001108240"/>
    </source>
</evidence>
<organism evidence="5 6">
    <name type="scientific">Cyprinus carpio carpio</name>
    <dbReference type="NCBI Taxonomy" id="630221"/>
    <lineage>
        <taxon>Eukaryota</taxon>
        <taxon>Metazoa</taxon>
        <taxon>Chordata</taxon>
        <taxon>Craniata</taxon>
        <taxon>Vertebrata</taxon>
        <taxon>Euteleostomi</taxon>
        <taxon>Actinopterygii</taxon>
        <taxon>Neopterygii</taxon>
        <taxon>Teleostei</taxon>
        <taxon>Ostariophysi</taxon>
        <taxon>Cypriniformes</taxon>
        <taxon>Cyprinidae</taxon>
        <taxon>Cyprininae</taxon>
        <taxon>Cyprinus</taxon>
    </lineage>
</organism>
<keyword evidence="6" id="KW-1185">Reference proteome</keyword>
<dbReference type="AlphaFoldDB" id="A0A9J8AX52"/>
<evidence type="ECO:0000256" key="1">
    <source>
        <dbReference type="ARBA" id="ARBA00022729"/>
    </source>
</evidence>
<evidence type="ECO:0000313" key="5">
    <source>
        <dbReference type="Ensembl" id="ENSCCRP00000149849.1"/>
    </source>
</evidence>
<reference evidence="5" key="2">
    <citation type="submission" date="2025-09" db="UniProtKB">
        <authorList>
            <consortium name="Ensembl"/>
        </authorList>
    </citation>
    <scope>IDENTIFICATION</scope>
</reference>
<protein>
    <submittedName>
        <fullName evidence="5">V-set and transmembrane domain containing 2 like</fullName>
    </submittedName>
</protein>
<dbReference type="Ensembl" id="ENSCCRT00000156281.1">
    <property type="protein sequence ID" value="ENSCCRP00000149849.1"/>
    <property type="gene ID" value="ENSCCRG00000064825.1"/>
</dbReference>
<dbReference type="InterPro" id="IPR013783">
    <property type="entry name" value="Ig-like_fold"/>
</dbReference>
<feature type="region of interest" description="Disordered" evidence="4">
    <location>
        <begin position="153"/>
        <end position="211"/>
    </location>
</feature>